<evidence type="ECO:0000256" key="5">
    <source>
        <dbReference type="ARBA" id="ARBA00022481"/>
    </source>
</evidence>
<accession>A0A1Y1QJ21</accession>
<keyword evidence="7 11" id="KW-0812">Transmembrane</keyword>
<feature type="domain" description="Type II secretion system protein GspG C-terminal" evidence="12">
    <location>
        <begin position="41"/>
        <end position="138"/>
    </location>
</feature>
<dbReference type="Pfam" id="PF07963">
    <property type="entry name" value="N_methyl"/>
    <property type="match status" value="1"/>
</dbReference>
<dbReference type="eggNOG" id="COG2165">
    <property type="taxonomic scope" value="Bacteria"/>
</dbReference>
<dbReference type="PANTHER" id="PTHR30093:SF44">
    <property type="entry name" value="TYPE II SECRETION SYSTEM CORE PROTEIN G"/>
    <property type="match status" value="1"/>
</dbReference>
<evidence type="ECO:0000256" key="4">
    <source>
        <dbReference type="ARBA" id="ARBA00022475"/>
    </source>
</evidence>
<dbReference type="InterPro" id="IPR045584">
    <property type="entry name" value="Pilin-like"/>
</dbReference>
<dbReference type="GO" id="GO:0015628">
    <property type="term" value="P:protein secretion by the type II secretion system"/>
    <property type="evidence" value="ECO:0007669"/>
    <property type="project" value="InterPro"/>
</dbReference>
<evidence type="ECO:0000256" key="10">
    <source>
        <dbReference type="SAM" id="MobiDB-lite"/>
    </source>
</evidence>
<dbReference type="GO" id="GO:0005886">
    <property type="term" value="C:plasma membrane"/>
    <property type="evidence" value="ECO:0007669"/>
    <property type="project" value="UniProtKB-SubCell"/>
</dbReference>
<evidence type="ECO:0000256" key="6">
    <source>
        <dbReference type="ARBA" id="ARBA00022519"/>
    </source>
</evidence>
<dbReference type="InterPro" id="IPR012902">
    <property type="entry name" value="N_methyl_site"/>
</dbReference>
<reference evidence="13 14" key="1">
    <citation type="submission" date="2017-01" db="EMBL/GenBank/DDBJ databases">
        <title>Novel large sulfur bacteria in the metagenomes of groundwater-fed chemosynthetic microbial mats in the Lake Huron basin.</title>
        <authorList>
            <person name="Sharrar A.M."/>
            <person name="Flood B.E."/>
            <person name="Bailey J.V."/>
            <person name="Jones D.S."/>
            <person name="Biddanda B."/>
            <person name="Ruberg S.A."/>
            <person name="Marcus D.N."/>
            <person name="Dick G.J."/>
        </authorList>
    </citation>
    <scope>NUCLEOTIDE SEQUENCE [LARGE SCALE GENOMIC DNA]</scope>
    <source>
        <strain evidence="13">A8</strain>
    </source>
</reference>
<protein>
    <recommendedName>
        <fullName evidence="3">Type II secretion system core protein G</fullName>
    </recommendedName>
</protein>
<dbReference type="SUPFAM" id="SSF54523">
    <property type="entry name" value="Pili subunits"/>
    <property type="match status" value="1"/>
</dbReference>
<dbReference type="PRINTS" id="PR00813">
    <property type="entry name" value="BCTERIALGSPG"/>
</dbReference>
<proteinExistence type="inferred from homology"/>
<dbReference type="Pfam" id="PF08334">
    <property type="entry name" value="T2SSG"/>
    <property type="match status" value="1"/>
</dbReference>
<organism evidence="13 14">
    <name type="scientific">Thiothrix lacustris</name>
    <dbReference type="NCBI Taxonomy" id="525917"/>
    <lineage>
        <taxon>Bacteria</taxon>
        <taxon>Pseudomonadati</taxon>
        <taxon>Pseudomonadota</taxon>
        <taxon>Gammaproteobacteria</taxon>
        <taxon>Thiotrichales</taxon>
        <taxon>Thiotrichaceae</taxon>
        <taxon>Thiothrix</taxon>
    </lineage>
</organism>
<evidence type="ECO:0000256" key="8">
    <source>
        <dbReference type="ARBA" id="ARBA00022989"/>
    </source>
</evidence>
<dbReference type="Proteomes" id="UP000192491">
    <property type="component" value="Unassembled WGS sequence"/>
</dbReference>
<keyword evidence="4" id="KW-1003">Cell membrane</keyword>
<dbReference type="GO" id="GO:0015627">
    <property type="term" value="C:type II protein secretion system complex"/>
    <property type="evidence" value="ECO:0007669"/>
    <property type="project" value="InterPro"/>
</dbReference>
<evidence type="ECO:0000313" key="14">
    <source>
        <dbReference type="Proteomes" id="UP000192491"/>
    </source>
</evidence>
<evidence type="ECO:0000259" key="12">
    <source>
        <dbReference type="Pfam" id="PF08334"/>
    </source>
</evidence>
<dbReference type="NCBIfam" id="TIGR01710">
    <property type="entry name" value="typeII_sec_gspG"/>
    <property type="match status" value="1"/>
</dbReference>
<dbReference type="EMBL" id="MTEJ01000234">
    <property type="protein sequence ID" value="OQX06676.1"/>
    <property type="molecule type" value="Genomic_DNA"/>
</dbReference>
<feature type="region of interest" description="Disordered" evidence="10">
    <location>
        <begin position="123"/>
        <end position="142"/>
    </location>
</feature>
<dbReference type="InterPro" id="IPR010054">
    <property type="entry name" value="Type2_sec_GspG"/>
</dbReference>
<dbReference type="STRING" id="1123401.GCA_000621325_01650"/>
<evidence type="ECO:0000256" key="9">
    <source>
        <dbReference type="ARBA" id="ARBA00023136"/>
    </source>
</evidence>
<dbReference type="InterPro" id="IPR013545">
    <property type="entry name" value="T2SS_protein-GspG_C"/>
</dbReference>
<dbReference type="NCBIfam" id="TIGR02532">
    <property type="entry name" value="IV_pilin_GFxxxE"/>
    <property type="match status" value="1"/>
</dbReference>
<dbReference type="AlphaFoldDB" id="A0A1Y1QJ21"/>
<keyword evidence="9 11" id="KW-0472">Membrane</keyword>
<dbReference type="InterPro" id="IPR000983">
    <property type="entry name" value="Bac_GSPG_pilin"/>
</dbReference>
<evidence type="ECO:0000256" key="3">
    <source>
        <dbReference type="ARBA" id="ARBA00020042"/>
    </source>
</evidence>
<evidence type="ECO:0000256" key="2">
    <source>
        <dbReference type="ARBA" id="ARBA00009984"/>
    </source>
</evidence>
<feature type="transmembrane region" description="Helical" evidence="11">
    <location>
        <begin position="21"/>
        <end position="39"/>
    </location>
</feature>
<sequence>MDRYKTALRQSKQAGFSLTELMIVIVIIGILLGLVFSNLNVMGDAQNLKAKKEVGDLKIKLEMYRADNGTFPASGGLTALTINPGNAPRWRQYMKTLPKDPWGNDYRYLNPGTHGGEIDIYSLGPDKREGTPDDVGSWQLEQ</sequence>
<comment type="caution">
    <text evidence="13">The sequence shown here is derived from an EMBL/GenBank/DDBJ whole genome shotgun (WGS) entry which is preliminary data.</text>
</comment>
<comment type="similarity">
    <text evidence="2">Belongs to the GSP G family.</text>
</comment>
<evidence type="ECO:0000256" key="7">
    <source>
        <dbReference type="ARBA" id="ARBA00022692"/>
    </source>
</evidence>
<name>A0A1Y1QJ21_9GAMM</name>
<comment type="subcellular location">
    <subcellularLocation>
        <location evidence="1">Cell inner membrane</location>
        <topology evidence="1">Single-pass membrane protein</topology>
    </subcellularLocation>
</comment>
<evidence type="ECO:0000313" key="13">
    <source>
        <dbReference type="EMBL" id="OQX06676.1"/>
    </source>
</evidence>
<gene>
    <name evidence="13" type="ORF">BWK73_30230</name>
</gene>
<evidence type="ECO:0000256" key="11">
    <source>
        <dbReference type="SAM" id="Phobius"/>
    </source>
</evidence>
<dbReference type="PANTHER" id="PTHR30093">
    <property type="entry name" value="GENERAL SECRETION PATHWAY PROTEIN G"/>
    <property type="match status" value="1"/>
</dbReference>
<keyword evidence="8 11" id="KW-1133">Transmembrane helix</keyword>
<dbReference type="Gene3D" id="3.30.700.10">
    <property type="entry name" value="Glycoprotein, Type 4 Pilin"/>
    <property type="match status" value="1"/>
</dbReference>
<keyword evidence="5" id="KW-0488">Methylation</keyword>
<keyword evidence="6" id="KW-0997">Cell inner membrane</keyword>
<evidence type="ECO:0000256" key="1">
    <source>
        <dbReference type="ARBA" id="ARBA00004377"/>
    </source>
</evidence>